<dbReference type="PANTHER" id="PTHR48424:SF2">
    <property type="entry name" value="DYNEIN LIGHT CHAIN"/>
    <property type="match status" value="1"/>
</dbReference>
<reference evidence="1 2" key="1">
    <citation type="journal article" date="2010" name="Nature">
        <title>The sequence and de novo assembly of the giant panda genome.</title>
        <authorList>
            <person name="Li R."/>
            <person name="Fan W."/>
            <person name="Tian G."/>
            <person name="Zhu H."/>
            <person name="He L."/>
            <person name="Cai J."/>
            <person name="Huang Q."/>
            <person name="Cai Q."/>
            <person name="Li B."/>
            <person name="Bai Y."/>
            <person name="Zhang Z."/>
            <person name="Zhang Y."/>
            <person name="Wang W."/>
            <person name="Li J."/>
            <person name="Wei F."/>
            <person name="Li H."/>
            <person name="Jian M."/>
            <person name="Li J."/>
            <person name="Zhang Z."/>
            <person name="Nielsen R."/>
            <person name="Li D."/>
            <person name="Gu W."/>
            <person name="Yang Z."/>
            <person name="Xuan Z."/>
            <person name="Ryder O.A."/>
            <person name="Leung F.C."/>
            <person name="Zhou Y."/>
            <person name="Cao J."/>
            <person name="Sun X."/>
            <person name="Fu Y."/>
            <person name="Fang X."/>
            <person name="Guo X."/>
            <person name="Wang B."/>
            <person name="Hou R."/>
            <person name="Shen F."/>
            <person name="Mu B."/>
            <person name="Ni P."/>
            <person name="Lin R."/>
            <person name="Qian W."/>
            <person name="Wang G."/>
            <person name="Yu C."/>
            <person name="Nie W."/>
            <person name="Wang J."/>
            <person name="Wu Z."/>
            <person name="Liang H."/>
            <person name="Min J."/>
            <person name="Wu Q."/>
            <person name="Cheng S."/>
            <person name="Ruan J."/>
            <person name="Wang M."/>
            <person name="Shi Z."/>
            <person name="Wen M."/>
            <person name="Liu B."/>
            <person name="Ren X."/>
            <person name="Zheng H."/>
            <person name="Dong D."/>
            <person name="Cook K."/>
            <person name="Shan G."/>
            <person name="Zhang H."/>
            <person name="Kosiol C."/>
            <person name="Xie X."/>
            <person name="Lu Z."/>
            <person name="Zheng H."/>
            <person name="Li Y."/>
            <person name="Steiner C.C."/>
            <person name="Lam T.T."/>
            <person name="Lin S."/>
            <person name="Zhang Q."/>
            <person name="Li G."/>
            <person name="Tian J."/>
            <person name="Gong T."/>
            <person name="Liu H."/>
            <person name="Zhang D."/>
            <person name="Fang L."/>
            <person name="Ye C."/>
            <person name="Zhang J."/>
            <person name="Hu W."/>
            <person name="Xu A."/>
            <person name="Ren Y."/>
            <person name="Zhang G."/>
            <person name="Bruford M.W."/>
            <person name="Li Q."/>
            <person name="Ma L."/>
            <person name="Guo Y."/>
            <person name="An N."/>
            <person name="Hu Y."/>
            <person name="Zheng Y."/>
            <person name="Shi Y."/>
            <person name="Li Z."/>
            <person name="Liu Q."/>
            <person name="Chen Y."/>
            <person name="Zhao J."/>
            <person name="Qu N."/>
            <person name="Zhao S."/>
            <person name="Tian F."/>
            <person name="Wang X."/>
            <person name="Wang H."/>
            <person name="Xu L."/>
            <person name="Liu X."/>
            <person name="Vinar T."/>
            <person name="Wang Y."/>
            <person name="Lam T.W."/>
            <person name="Yiu S.M."/>
            <person name="Liu S."/>
            <person name="Zhang H."/>
            <person name="Li D."/>
            <person name="Huang Y."/>
            <person name="Wang X."/>
            <person name="Yang G."/>
            <person name="Jiang Z."/>
            <person name="Wang J."/>
            <person name="Qin N."/>
            <person name="Li L."/>
            <person name="Li J."/>
            <person name="Bolund L."/>
            <person name="Kristiansen K."/>
            <person name="Wong G.K."/>
            <person name="Olson M."/>
            <person name="Zhang X."/>
            <person name="Li S."/>
            <person name="Yang H."/>
            <person name="Wang J."/>
            <person name="Wang J."/>
        </authorList>
    </citation>
    <scope>NUCLEOTIDE SEQUENCE [LARGE SCALE GENOMIC DNA]</scope>
</reference>
<sequence>MIKDNSHLTQVEVDEVLCLVRYVAAEIPAHDAMPGGVVFLVEFLFDVRGNVLLYIVLLHRLSGTVNGVLLHVLRHVSVLDHSLSVRHGGPSHTGVWSEW</sequence>
<evidence type="ECO:0000313" key="2">
    <source>
        <dbReference type="Proteomes" id="UP000008912"/>
    </source>
</evidence>
<name>A0A7N5P8N8_AILME</name>
<dbReference type="AlphaFoldDB" id="A0A7N5P8N8"/>
<dbReference type="InParanoid" id="A0A7N5P8N8"/>
<keyword evidence="2" id="KW-1185">Reference proteome</keyword>
<organism evidence="1 2">
    <name type="scientific">Ailuropoda melanoleuca</name>
    <name type="common">Giant panda</name>
    <dbReference type="NCBI Taxonomy" id="9646"/>
    <lineage>
        <taxon>Eukaryota</taxon>
        <taxon>Metazoa</taxon>
        <taxon>Chordata</taxon>
        <taxon>Craniata</taxon>
        <taxon>Vertebrata</taxon>
        <taxon>Euteleostomi</taxon>
        <taxon>Mammalia</taxon>
        <taxon>Eutheria</taxon>
        <taxon>Laurasiatheria</taxon>
        <taxon>Carnivora</taxon>
        <taxon>Caniformia</taxon>
        <taxon>Ursidae</taxon>
        <taxon>Ailuropoda</taxon>
    </lineage>
</organism>
<dbReference type="PANTHER" id="PTHR48424">
    <property type="entry name" value="DYNEIN LIGHT CHAIN-RELATED"/>
    <property type="match status" value="1"/>
</dbReference>
<accession>A0A7N5P8N8</accession>
<protein>
    <recommendedName>
        <fullName evidence="3">Dynein light chain</fullName>
    </recommendedName>
</protein>
<dbReference type="GeneTree" id="ENSGT00390000001618"/>
<reference evidence="1" key="3">
    <citation type="submission" date="2025-09" db="UniProtKB">
        <authorList>
            <consortium name="Ensembl"/>
        </authorList>
    </citation>
    <scope>IDENTIFICATION</scope>
</reference>
<proteinExistence type="predicted"/>
<evidence type="ECO:0000313" key="1">
    <source>
        <dbReference type="Ensembl" id="ENSAMEP00000038008.1"/>
    </source>
</evidence>
<reference evidence="1" key="2">
    <citation type="submission" date="2025-08" db="UniProtKB">
        <authorList>
            <consortium name="Ensembl"/>
        </authorList>
    </citation>
    <scope>IDENTIFICATION</scope>
</reference>
<evidence type="ECO:0008006" key="3">
    <source>
        <dbReference type="Google" id="ProtNLM"/>
    </source>
</evidence>
<dbReference type="Proteomes" id="UP000008912">
    <property type="component" value="Unassembled WGS sequence"/>
</dbReference>
<dbReference type="Ensembl" id="ENSAMET00000049009.1">
    <property type="protein sequence ID" value="ENSAMEP00000038008.1"/>
    <property type="gene ID" value="ENSAMEG00000024291.1"/>
</dbReference>